<evidence type="ECO:0000313" key="2">
    <source>
        <dbReference type="Proteomes" id="UP000829398"/>
    </source>
</evidence>
<dbReference type="Proteomes" id="UP000829398">
    <property type="component" value="Chromosome 9"/>
</dbReference>
<protein>
    <submittedName>
        <fullName evidence="1">Protein kinase domain-containing protein</fullName>
    </submittedName>
</protein>
<dbReference type="EMBL" id="CM039178">
    <property type="protein sequence ID" value="KAH9682442.1"/>
    <property type="molecule type" value="Genomic_DNA"/>
</dbReference>
<keyword evidence="1" id="KW-0418">Kinase</keyword>
<name>A0ACB8I661_CITSI</name>
<accession>A0ACB8I661</accession>
<evidence type="ECO:0000313" key="1">
    <source>
        <dbReference type="EMBL" id="KAH9682442.1"/>
    </source>
</evidence>
<comment type="caution">
    <text evidence="1">The sequence shown here is derived from an EMBL/GenBank/DDBJ whole genome shotgun (WGS) entry which is preliminary data.</text>
</comment>
<keyword evidence="2" id="KW-1185">Reference proteome</keyword>
<proteinExistence type="predicted"/>
<keyword evidence="1" id="KW-0808">Transferase</keyword>
<reference evidence="2" key="1">
    <citation type="journal article" date="2023" name="Hortic. Res.">
        <title>A chromosome-level phased genome enabling allele-level studies in sweet orange: a case study on citrus Huanglongbing tolerance.</title>
        <authorList>
            <person name="Wu B."/>
            <person name="Yu Q."/>
            <person name="Deng Z."/>
            <person name="Duan Y."/>
            <person name="Luo F."/>
            <person name="Gmitter F. Jr."/>
        </authorList>
    </citation>
    <scope>NUCLEOTIDE SEQUENCE [LARGE SCALE GENOMIC DNA]</scope>
    <source>
        <strain evidence="2">cv. Valencia</strain>
    </source>
</reference>
<gene>
    <name evidence="1" type="ORF">KPL71_027351</name>
</gene>
<organism evidence="1 2">
    <name type="scientific">Citrus sinensis</name>
    <name type="common">Sweet orange</name>
    <name type="synonym">Citrus aurantium var. sinensis</name>
    <dbReference type="NCBI Taxonomy" id="2711"/>
    <lineage>
        <taxon>Eukaryota</taxon>
        <taxon>Viridiplantae</taxon>
        <taxon>Streptophyta</taxon>
        <taxon>Embryophyta</taxon>
        <taxon>Tracheophyta</taxon>
        <taxon>Spermatophyta</taxon>
        <taxon>Magnoliopsida</taxon>
        <taxon>eudicotyledons</taxon>
        <taxon>Gunneridae</taxon>
        <taxon>Pentapetalae</taxon>
        <taxon>rosids</taxon>
        <taxon>malvids</taxon>
        <taxon>Sapindales</taxon>
        <taxon>Rutaceae</taxon>
        <taxon>Aurantioideae</taxon>
        <taxon>Citrus</taxon>
    </lineage>
</organism>
<sequence>MQLTNSVEITQKSPEGPIKEKLPSEANKINNEKNGSVNDDDDDSVIDVSGKTVDFPLIESYGNRGGDNSVEGLYLYKNVLNLIPKSVGRYEKLRNLKFFGNEINLFPSEVGNLLGLECLQIKISSPGVNGFALNKLKGLKELELSKVPPRPSVLTLLSEIAGLKCLTKLSVCHFSIRYLPPEIGCLSNLEQLDLSFNKMKYLPTEICYLKALISLKVANNKLVELPSGLYLLQRLENLDLSNNRLTSLGSLDLCLMHNLQNLNLQYNKLLSYCQVPSWICCNLEGNGKDSSNDDFISSSAEMDVYEGPMLENDGNVSFSESDAGSRHTSSSISTVSSSNSRSLTARKSSKQWKRHHLQQRARQERLNNSRKWRGEGHAQTSMKEGQRYKSGNLDALASETPSEEASDIIGLDDDDKQLLSPEAESENLLFSVEDDKIRSGTGLHVENCSCAGLESTGKEGNDECSKHDSSSLSTANGATEQDEGSSSENSKAVCKTKRHSDRDLDNPKPCKSRKSMGENSNASQKYSSVSFCSIEDRLPDGFYDAGRDRPFMQLTGYEQTPHLDSREVILVDRKSDEELDAIALSAQALVLHLKQLNGLTKDGVIEPVDNLQIALLLALFVSDHFGGSDRSGIVERTRKTVSGSNYRKPFVCTCSTGNSDSANTSQKQILDAVEDIVLSDLCEKSLRSIKSKRNSVVVPIGSVQFGVCRHRAVLLKYLCDRVEPPVPCELVRGYLDFQPHAWNTILVKKGDSWIRMIVDACRPHDIREEADPEYFIRYIPLYRTIAPFSTESDHSPCSGLDPGSFPSLSSCDEAGKSVSSSLFRCKFGSADAAAKVRTLKVCGSSADEIRNFEYSCLGEVRMLGALRHSCIVEMYGHKISSKWLPSADGNPEHHLLQSAIFMEYVKGGSVKNYIEKLSETGEKHVSVKLALFIAQDVAAALVELHSKHIMHRDIKSENILIDLERKKADGKPVVKLCDFDRAVPLRSFLHTCCIAHRGIPAPDVCVGTPRWMAPEVLRAMHKPNLYGLVSSSLFCQFKVESKLIICLEVDIWSYGCLLLELLTLQVPYMGLSELEIHDLIQMGKRPRLTDELEALGSCHEHEVAQSGSGFEKPEAELETLSFLVDVFRRCTEENPTERPTAGDLYEMFVARTSSSISSRS</sequence>